<organism evidence="1">
    <name type="scientific">marine metagenome</name>
    <dbReference type="NCBI Taxonomy" id="408172"/>
    <lineage>
        <taxon>unclassified sequences</taxon>
        <taxon>metagenomes</taxon>
        <taxon>ecological metagenomes</taxon>
    </lineage>
</organism>
<proteinExistence type="predicted"/>
<protein>
    <submittedName>
        <fullName evidence="1">Uncharacterized protein</fullName>
    </submittedName>
</protein>
<sequence>MTASSQQRQIQRLSFLGRCGLKNRALVPLGPDASF</sequence>
<reference evidence="1" key="1">
    <citation type="submission" date="2018-05" db="EMBL/GenBank/DDBJ databases">
        <authorList>
            <person name="Lanie J.A."/>
            <person name="Ng W.-L."/>
            <person name="Kazmierczak K.M."/>
            <person name="Andrzejewski T.M."/>
            <person name="Davidsen T.M."/>
            <person name="Wayne K.J."/>
            <person name="Tettelin H."/>
            <person name="Glass J.I."/>
            <person name="Rusch D."/>
            <person name="Podicherti R."/>
            <person name="Tsui H.-C.T."/>
            <person name="Winkler M.E."/>
        </authorList>
    </citation>
    <scope>NUCLEOTIDE SEQUENCE</scope>
</reference>
<evidence type="ECO:0000313" key="1">
    <source>
        <dbReference type="EMBL" id="SVC99283.1"/>
    </source>
</evidence>
<gene>
    <name evidence="1" type="ORF">METZ01_LOCUS352137</name>
</gene>
<dbReference type="AlphaFoldDB" id="A0A382RNL0"/>
<name>A0A382RNL0_9ZZZZ</name>
<accession>A0A382RNL0</accession>
<dbReference type="EMBL" id="UINC01123064">
    <property type="protein sequence ID" value="SVC99283.1"/>
    <property type="molecule type" value="Genomic_DNA"/>
</dbReference>
<feature type="non-terminal residue" evidence="1">
    <location>
        <position position="35"/>
    </location>
</feature>